<organism evidence="1 2">
    <name type="scientific">Scortum barcoo</name>
    <name type="common">barcoo grunter</name>
    <dbReference type="NCBI Taxonomy" id="214431"/>
    <lineage>
        <taxon>Eukaryota</taxon>
        <taxon>Metazoa</taxon>
        <taxon>Chordata</taxon>
        <taxon>Craniata</taxon>
        <taxon>Vertebrata</taxon>
        <taxon>Euteleostomi</taxon>
        <taxon>Actinopterygii</taxon>
        <taxon>Neopterygii</taxon>
        <taxon>Teleostei</taxon>
        <taxon>Neoteleostei</taxon>
        <taxon>Acanthomorphata</taxon>
        <taxon>Eupercaria</taxon>
        <taxon>Centrarchiformes</taxon>
        <taxon>Terapontoidei</taxon>
        <taxon>Terapontidae</taxon>
        <taxon>Scortum</taxon>
    </lineage>
</organism>
<protein>
    <submittedName>
        <fullName evidence="1">Uncharacterized protein</fullName>
    </submittedName>
</protein>
<gene>
    <name evidence="1" type="ORF">L3Q82_012361</name>
</gene>
<proteinExistence type="predicted"/>
<accession>A0ACB8W1Z3</accession>
<dbReference type="EMBL" id="CM041545">
    <property type="protein sequence ID" value="KAI3362022.1"/>
    <property type="molecule type" value="Genomic_DNA"/>
</dbReference>
<evidence type="ECO:0000313" key="1">
    <source>
        <dbReference type="EMBL" id="KAI3362022.1"/>
    </source>
</evidence>
<keyword evidence="2" id="KW-1185">Reference proteome</keyword>
<evidence type="ECO:0000313" key="2">
    <source>
        <dbReference type="Proteomes" id="UP000831701"/>
    </source>
</evidence>
<reference evidence="1" key="1">
    <citation type="submission" date="2022-04" db="EMBL/GenBank/DDBJ databases">
        <title>Jade perch genome.</title>
        <authorList>
            <person name="Chao B."/>
        </authorList>
    </citation>
    <scope>NUCLEOTIDE SEQUENCE</scope>
    <source>
        <strain evidence="1">CB-2022</strain>
    </source>
</reference>
<dbReference type="Proteomes" id="UP000831701">
    <property type="component" value="Chromosome 15"/>
</dbReference>
<sequence length="1548" mass="169241">MGSARAYLQTFTVVAFFCPFLAIEGVRPEVRGKVGGMVELECSFPPLDPAAVSSASLHVVEWVRQGLDVPVLIKIGSIATRVHPHYEGRVSLVRITALKLEGLQLEDQGSYECRILLLDEPTDELQNGTWTLLSVTAPPTFTEAPPPVVEALVGTHLSLACVANGNPAPTITWLKDGSVIQRGKDQVGALSLQAVSMQSAGQYTCHASNSEGNVTRVTKVKITGPPVIVVPPKSTSLNMSQNALLRCQAVADPPNMTYVWQKGGENVHHIESLKSRVKIMVDGTLLISSLIPEDSGNFTCMPTNGLLTPPTASANLTVMHPAKALQMPQQTYLPTGMDGVVTCPVVAQPPLLRVDWMKDGEPLDLSLLVNSVAFSQYPGWTLTPEGSLFMATVNDDTAGVYTCTPFNSYGSMGSSGPTTVILQDPPSFSVTPERQYKQEAGRTLLIPCQGNGDPTIKVTWTKVDLVRRTSYSIEPNGSLLLQPLTKDHQGAWECSVTNRVASVKASTRVFVLGTSPHAATSLSVSPGVKQANISWEAGFDGGSAQTFSVWVKKISPSDNDRKQDWFSVPVPPSSGTSLQVTGLSPATNYQFSVLSHNKMGSGPFSDIATGQTLDPPPRRSKLKPPASLSANQTSAGVLLQWSPPEAQHPPITGFVLQSRTEQGEWITLDEDISANNSEIVVPGLHKDCVYELRLLSRHGELLSEPSPSVNVSTTGMAIYPATSRLLEFVPEPLLAGVLGGVGFMCLALVLLLGSACVISHKRDQRRRKKDEPPPAIYKCSPSIRTSGTGSPDSVLKKSLLPASIIYPTTSSTTTSSSSQTDCSSFSTESHHQRKHVLSNYSRGRLTRTMSSPISPQIELISRSPDGRFILPPYDDTLSPPNKRSGRCDQPQRVRRSVSLHSEREDRKEPPFVLSVDLPPCKPAEATSTSQNCGRARRLPHHGPFVLDQKASCDGFPDLSSMCSNSSLATIPPQNRELSPTFPVLPHIRSGFGQPSTTASTLVLQMEHERERGNLSHCLKLAQEREELEWELRKYTLERSSMREMRKEHSDFERREAGAYEPLWKYKSSTLPHRYPQGSKESFGLSQSPFSSSSPHWEACLPLVSAPTPIPARTRFDESSPASLSLINHPAQSFTKQTPHQPEEAGSFSKVRLSLPHLYSKHQRHERVEAAPEGYDNSPQSTLLEMQTNDSCSEAWRQNNLSHGSLSTLSVHSHKYTERSNLTLNAVPDSSKAEVMFTKPTDEDVCVEMSVDEPELEVCVMRPTKPMLHHRIASHVQRGHSLPRRGRYEDMSRSTSFGGCSPPSVNDIIRVPVSPQPPEPDLWRTVTQGSKIRDSKQRSQSLESRIRKQSSFLTPDAWIDSLSQENCSIASSCRPDSLFWEPQSSPTRKMSKHPANSPSATQAAVGPISPRTSPERPVSNPDVPCHYEPRRQETSIYPNAAKWPIAYQEAMRDAEGSSVATKEASRFLPSDDIEQEALEVEAGGYYGVPESGSSYSSYASSGRGSMEPANRHLSPCHLSPSIISSPETVEENQGEMDDKHSNHMEPSQR</sequence>
<name>A0ACB8W1Z3_9TELE</name>
<comment type="caution">
    <text evidence="1">The sequence shown here is derived from an EMBL/GenBank/DDBJ whole genome shotgun (WGS) entry which is preliminary data.</text>
</comment>